<proteinExistence type="predicted"/>
<reference evidence="2" key="1">
    <citation type="submission" date="2018-01" db="EMBL/GenBank/DDBJ databases">
        <title>Draft Genome Sequence of the Radioresistant Bacterium Deinococcus aerius TR0125, Isolated from the Higher Atmosphere above Japan.</title>
        <authorList>
            <person name="Satoh K."/>
            <person name="Arai H."/>
            <person name="Sanzen T."/>
            <person name="Kawaguchi Y."/>
            <person name="Hayashi H."/>
            <person name="Yokobori S."/>
            <person name="Yamagishi A."/>
            <person name="Oono Y."/>
            <person name="Narumi I."/>
        </authorList>
    </citation>
    <scope>NUCLEOTIDE SEQUENCE [LARGE SCALE GENOMIC DNA]</scope>
    <source>
        <strain evidence="2">TR0125</strain>
    </source>
</reference>
<organism evidence="1 2">
    <name type="scientific">Deinococcus aerius</name>
    <dbReference type="NCBI Taxonomy" id="200253"/>
    <lineage>
        <taxon>Bacteria</taxon>
        <taxon>Thermotogati</taxon>
        <taxon>Deinococcota</taxon>
        <taxon>Deinococci</taxon>
        <taxon>Deinococcales</taxon>
        <taxon>Deinococcaceae</taxon>
        <taxon>Deinococcus</taxon>
    </lineage>
</organism>
<dbReference type="EMBL" id="BFAG01000004">
    <property type="protein sequence ID" value="GBF05283.1"/>
    <property type="molecule type" value="Genomic_DNA"/>
</dbReference>
<keyword evidence="2" id="KW-1185">Reference proteome</keyword>
<dbReference type="Proteomes" id="UP000236569">
    <property type="component" value="Unassembled WGS sequence"/>
</dbReference>
<dbReference type="AlphaFoldDB" id="A0A2I9CTZ4"/>
<sequence>MEPGRGGRRIQGVVRLLPVLLLLVLSSSHAGKLPPVPTFKPAPPPPGVAGLRVCVQGGARYQLDEGGHVRFLEHGHRFPDNTLSVTQSYDRAGRLTGITVRQTGFAGRVLDVRGTFDARGRLVRETGFRAAGMGTPLRAYLRAVPGNLRC</sequence>
<name>A0A2I9CTZ4_9DEIO</name>
<evidence type="ECO:0000313" key="2">
    <source>
        <dbReference type="Proteomes" id="UP000236569"/>
    </source>
</evidence>
<comment type="caution">
    <text evidence="1">The sequence shown here is derived from an EMBL/GenBank/DDBJ whole genome shotgun (WGS) entry which is preliminary data.</text>
</comment>
<gene>
    <name evidence="1" type="ORF">DAERI_040043</name>
</gene>
<protein>
    <submittedName>
        <fullName evidence="1">Uncharacterized protein</fullName>
    </submittedName>
</protein>
<accession>A0A2I9CTZ4</accession>
<evidence type="ECO:0000313" key="1">
    <source>
        <dbReference type="EMBL" id="GBF05283.1"/>
    </source>
</evidence>